<reference evidence="2 3" key="1">
    <citation type="submission" date="2014-04" db="EMBL/GenBank/DDBJ databases">
        <authorList>
            <consortium name="DOE Joint Genome Institute"/>
            <person name="Kuo A."/>
            <person name="Girlanda M."/>
            <person name="Perotto S."/>
            <person name="Kohler A."/>
            <person name="Nagy L.G."/>
            <person name="Floudas D."/>
            <person name="Copeland A."/>
            <person name="Barry K.W."/>
            <person name="Cichocki N."/>
            <person name="Veneault-Fourrey C."/>
            <person name="LaButti K."/>
            <person name="Lindquist E.A."/>
            <person name="Lipzen A."/>
            <person name="Lundell T."/>
            <person name="Morin E."/>
            <person name="Murat C."/>
            <person name="Sun H."/>
            <person name="Tunlid A."/>
            <person name="Henrissat B."/>
            <person name="Grigoriev I.V."/>
            <person name="Hibbett D.S."/>
            <person name="Martin F."/>
            <person name="Nordberg H.P."/>
            <person name="Cantor M.N."/>
            <person name="Hua S.X."/>
        </authorList>
    </citation>
    <scope>NUCLEOTIDE SEQUENCE [LARGE SCALE GENOMIC DNA]</scope>
    <source>
        <strain evidence="2 3">MUT 4182</strain>
    </source>
</reference>
<evidence type="ECO:0000259" key="1">
    <source>
        <dbReference type="PROSITE" id="PS50181"/>
    </source>
</evidence>
<dbReference type="AlphaFoldDB" id="A0A0C3QG94"/>
<feature type="domain" description="F-box" evidence="1">
    <location>
        <begin position="56"/>
        <end position="101"/>
    </location>
</feature>
<accession>A0A0C3QG94</accession>
<gene>
    <name evidence="2" type="ORF">M407DRAFT_25408</name>
</gene>
<dbReference type="HOGENOM" id="CLU_054626_0_0_1"/>
<dbReference type="OrthoDB" id="613763at2759"/>
<protein>
    <recommendedName>
        <fullName evidence="1">F-box domain-containing protein</fullName>
    </recommendedName>
</protein>
<evidence type="ECO:0000313" key="3">
    <source>
        <dbReference type="Proteomes" id="UP000054248"/>
    </source>
</evidence>
<reference evidence="3" key="2">
    <citation type="submission" date="2015-01" db="EMBL/GenBank/DDBJ databases">
        <title>Evolutionary Origins and Diversification of the Mycorrhizal Mutualists.</title>
        <authorList>
            <consortium name="DOE Joint Genome Institute"/>
            <consortium name="Mycorrhizal Genomics Consortium"/>
            <person name="Kohler A."/>
            <person name="Kuo A."/>
            <person name="Nagy L.G."/>
            <person name="Floudas D."/>
            <person name="Copeland A."/>
            <person name="Barry K.W."/>
            <person name="Cichocki N."/>
            <person name="Veneault-Fourrey C."/>
            <person name="LaButti K."/>
            <person name="Lindquist E.A."/>
            <person name="Lipzen A."/>
            <person name="Lundell T."/>
            <person name="Morin E."/>
            <person name="Murat C."/>
            <person name="Riley R."/>
            <person name="Ohm R."/>
            <person name="Sun H."/>
            <person name="Tunlid A."/>
            <person name="Henrissat B."/>
            <person name="Grigoriev I.V."/>
            <person name="Hibbett D.S."/>
            <person name="Martin F."/>
        </authorList>
    </citation>
    <scope>NUCLEOTIDE SEQUENCE [LARGE SCALE GENOMIC DNA]</scope>
    <source>
        <strain evidence="3">MUT 4182</strain>
    </source>
</reference>
<dbReference type="Proteomes" id="UP000054248">
    <property type="component" value="Unassembled WGS sequence"/>
</dbReference>
<dbReference type="SUPFAM" id="SSF52047">
    <property type="entry name" value="RNI-like"/>
    <property type="match status" value="1"/>
</dbReference>
<dbReference type="InterPro" id="IPR001810">
    <property type="entry name" value="F-box_dom"/>
</dbReference>
<dbReference type="EMBL" id="KN823045">
    <property type="protein sequence ID" value="KIO25291.1"/>
    <property type="molecule type" value="Genomic_DNA"/>
</dbReference>
<dbReference type="SUPFAM" id="SSF81383">
    <property type="entry name" value="F-box domain"/>
    <property type="match status" value="1"/>
</dbReference>
<organism evidence="2 3">
    <name type="scientific">Tulasnella calospora MUT 4182</name>
    <dbReference type="NCBI Taxonomy" id="1051891"/>
    <lineage>
        <taxon>Eukaryota</taxon>
        <taxon>Fungi</taxon>
        <taxon>Dikarya</taxon>
        <taxon>Basidiomycota</taxon>
        <taxon>Agaricomycotina</taxon>
        <taxon>Agaricomycetes</taxon>
        <taxon>Cantharellales</taxon>
        <taxon>Tulasnellaceae</taxon>
        <taxon>Tulasnella</taxon>
    </lineage>
</organism>
<dbReference type="InterPro" id="IPR036047">
    <property type="entry name" value="F-box-like_dom_sf"/>
</dbReference>
<dbReference type="InterPro" id="IPR032675">
    <property type="entry name" value="LRR_dom_sf"/>
</dbReference>
<name>A0A0C3QG94_9AGAM</name>
<dbReference type="CDD" id="cd09917">
    <property type="entry name" value="F-box_SF"/>
    <property type="match status" value="1"/>
</dbReference>
<dbReference type="Gene3D" id="3.80.10.10">
    <property type="entry name" value="Ribonuclease Inhibitor"/>
    <property type="match status" value="1"/>
</dbReference>
<dbReference type="Pfam" id="PF12937">
    <property type="entry name" value="F-box-like"/>
    <property type="match status" value="1"/>
</dbReference>
<sequence>MVPATNSSSRSLIMAKSKAHTFFALVSRALRPKAKAAETRHTDTTLRRPPLQYQKSSKIVQLPEEVLLIIADHLRLADRGRLLRTCRYFHSLLEVIQYRHLDVSEEWLLFRTDRLYRTLSERPDLIPCLISYRGPLTPIIFSLPPKKKSEKIKSLLRKSTTAPLSNSNVVIETEPFRRAMSIFPKAVNLRELEFTDCTDWTSDPSWEPVRTAISKMSLTRLSLRISSESSEVVPQLQAQPGLERLELSWVPARLRGLKETDIPKLKSLSATLQNAATIVPGRPVEELHLTLGPREHALDEQLVQKLSLSNVPITKLVTSLRCSWADDEVRSKLQVLARHLPQLRHLTLTVAGFVSGQIMRYQHFDFFAL</sequence>
<evidence type="ECO:0000313" key="2">
    <source>
        <dbReference type="EMBL" id="KIO25291.1"/>
    </source>
</evidence>
<dbReference type="PROSITE" id="PS50181">
    <property type="entry name" value="FBOX"/>
    <property type="match status" value="1"/>
</dbReference>
<keyword evidence="3" id="KW-1185">Reference proteome</keyword>
<proteinExistence type="predicted"/>